<dbReference type="OrthoDB" id="134269at2157"/>
<evidence type="ECO:0000313" key="2">
    <source>
        <dbReference type="Proteomes" id="UP000199112"/>
    </source>
</evidence>
<protein>
    <submittedName>
        <fullName evidence="1">Uncharacterized conserved protein</fullName>
    </submittedName>
</protein>
<keyword evidence="2" id="KW-1185">Reference proteome</keyword>
<dbReference type="InterPro" id="IPR006311">
    <property type="entry name" value="TAT_signal"/>
</dbReference>
<sequence>MQRRSFLRVGAGAGGSLLLSEALVSSSPAGTAVAAESTPSGYDPLGRVEVDGATEAVVGDDGDTVYVAAADGFATVDISDPSDPEVLAEEFMLEVDGTPFREILDVKVDADRLAVVGPANRTDEDVFHGFELYDVGDPAEPTVVADYETGFHIHNCFLEDDLLYVVANDEDDNPLVIYDVSDDEVEEIGSWSLVEREPDWEDVYWLARYNHDVYVHDDIAYLAHWNAGTYLVDVSDPSEPTYRSHVSDTTLEESLELSDQDAQLGLPGNDHYSAVDDTGDLLAVGREAWETGGDDPDGPGGIDLYDVSDPDEPESLGSIDAPAAGDATYYGGEWTTAHNFELRDGRLYSSWYQGGVKIHDVSDPADPEELAHWRDTDTAGFWTARVADPGETFVASSTQLILNADTEGALYTFSIDIDAGTSESLLESVPGGGVTAGAAGLTGGIVALEWLRRRNWRNEGESAGDPVGESE</sequence>
<evidence type="ECO:0000313" key="1">
    <source>
        <dbReference type="EMBL" id="SEH16342.1"/>
    </source>
</evidence>
<gene>
    <name evidence="1" type="ORF">SAMN04487967_2562</name>
</gene>
<organism evidence="1 2">
    <name type="scientific">Natronorubrum sediminis</name>
    <dbReference type="NCBI Taxonomy" id="640943"/>
    <lineage>
        <taxon>Archaea</taxon>
        <taxon>Methanobacteriati</taxon>
        <taxon>Methanobacteriota</taxon>
        <taxon>Stenosarchaea group</taxon>
        <taxon>Halobacteria</taxon>
        <taxon>Halobacteriales</taxon>
        <taxon>Natrialbaceae</taxon>
        <taxon>Natronorubrum</taxon>
    </lineage>
</organism>
<proteinExistence type="predicted"/>
<name>A0A1H6G155_9EURY</name>
<accession>A0A1H6G155</accession>
<reference evidence="2" key="1">
    <citation type="submission" date="2016-10" db="EMBL/GenBank/DDBJ databases">
        <authorList>
            <person name="Varghese N."/>
            <person name="Submissions S."/>
        </authorList>
    </citation>
    <scope>NUCLEOTIDE SEQUENCE [LARGE SCALE GENOMIC DNA]</scope>
    <source>
        <strain evidence="2">CGMCC 1.8981</strain>
    </source>
</reference>
<dbReference type="AlphaFoldDB" id="A0A1H6G155"/>
<dbReference type="PROSITE" id="PS51318">
    <property type="entry name" value="TAT"/>
    <property type="match status" value="1"/>
</dbReference>
<dbReference type="InterPro" id="IPR013211">
    <property type="entry name" value="LVIVD"/>
</dbReference>
<dbReference type="Proteomes" id="UP000199112">
    <property type="component" value="Unassembled WGS sequence"/>
</dbReference>
<dbReference type="InterPro" id="IPR011043">
    <property type="entry name" value="Gal_Oxase/kelch_b-propeller"/>
</dbReference>
<dbReference type="SUPFAM" id="SSF50965">
    <property type="entry name" value="Galactose oxidase, central domain"/>
    <property type="match status" value="1"/>
</dbReference>
<dbReference type="RefSeq" id="WP_090507345.1">
    <property type="nucleotide sequence ID" value="NZ_FNWL01000002.1"/>
</dbReference>
<dbReference type="EMBL" id="FNWL01000002">
    <property type="protein sequence ID" value="SEH16342.1"/>
    <property type="molecule type" value="Genomic_DNA"/>
</dbReference>
<dbReference type="Pfam" id="PF08309">
    <property type="entry name" value="LVIVD"/>
    <property type="match status" value="2"/>
</dbReference>